<comment type="caution">
    <text evidence="1">The sequence shown here is derived from an EMBL/GenBank/DDBJ whole genome shotgun (WGS) entry which is preliminary data.</text>
</comment>
<reference evidence="1" key="1">
    <citation type="journal article" date="2015" name="Nature">
        <title>Complex archaea that bridge the gap between prokaryotes and eukaryotes.</title>
        <authorList>
            <person name="Spang A."/>
            <person name="Saw J.H."/>
            <person name="Jorgensen S.L."/>
            <person name="Zaremba-Niedzwiedzka K."/>
            <person name="Martijn J."/>
            <person name="Lind A.E."/>
            <person name="van Eijk R."/>
            <person name="Schleper C."/>
            <person name="Guy L."/>
            <person name="Ettema T.J."/>
        </authorList>
    </citation>
    <scope>NUCLEOTIDE SEQUENCE</scope>
</reference>
<dbReference type="AlphaFoldDB" id="A0A0F9E9R4"/>
<sequence length="98" mass="10186">MASGTSTVSGGGGSEELIAVDVNRDFVLIQLQSDHPTYFGFGETAVTLQGICLLQAGATVKVRGPKARLAINVIAAGNAIIGWETFEDIEYSPGFTAP</sequence>
<gene>
    <name evidence="1" type="ORF">LCGC14_2101320</name>
</gene>
<dbReference type="EMBL" id="LAZR01025790">
    <property type="protein sequence ID" value="KKL70798.1"/>
    <property type="molecule type" value="Genomic_DNA"/>
</dbReference>
<organism evidence="1">
    <name type="scientific">marine sediment metagenome</name>
    <dbReference type="NCBI Taxonomy" id="412755"/>
    <lineage>
        <taxon>unclassified sequences</taxon>
        <taxon>metagenomes</taxon>
        <taxon>ecological metagenomes</taxon>
    </lineage>
</organism>
<name>A0A0F9E9R4_9ZZZZ</name>
<accession>A0A0F9E9R4</accession>
<protein>
    <submittedName>
        <fullName evidence="1">Uncharacterized protein</fullName>
    </submittedName>
</protein>
<proteinExistence type="predicted"/>
<evidence type="ECO:0000313" key="1">
    <source>
        <dbReference type="EMBL" id="KKL70798.1"/>
    </source>
</evidence>